<feature type="compositionally biased region" description="Polar residues" evidence="1">
    <location>
        <begin position="45"/>
        <end position="54"/>
    </location>
</feature>
<evidence type="ECO:0000313" key="3">
    <source>
        <dbReference type="Proteomes" id="UP001216595"/>
    </source>
</evidence>
<dbReference type="Proteomes" id="UP001216595">
    <property type="component" value="Unassembled WGS sequence"/>
</dbReference>
<proteinExistence type="predicted"/>
<feature type="region of interest" description="Disordered" evidence="1">
    <location>
        <begin position="33"/>
        <end position="61"/>
    </location>
</feature>
<accession>A0ABT5IED7</accession>
<evidence type="ECO:0000256" key="1">
    <source>
        <dbReference type="SAM" id="MobiDB-lite"/>
    </source>
</evidence>
<feature type="compositionally biased region" description="Basic and acidic residues" evidence="1">
    <location>
        <begin position="34"/>
        <end position="44"/>
    </location>
</feature>
<reference evidence="2 3" key="1">
    <citation type="submission" date="2023-01" db="EMBL/GenBank/DDBJ databases">
        <title>Novel species of the genus Asticcacaulis isolated from rivers.</title>
        <authorList>
            <person name="Lu H."/>
        </authorList>
    </citation>
    <scope>NUCLEOTIDE SEQUENCE [LARGE SCALE GENOMIC DNA]</scope>
    <source>
        <strain evidence="2 3">DXS10W</strain>
    </source>
</reference>
<dbReference type="RefSeq" id="WP_272741281.1">
    <property type="nucleotide sequence ID" value="NZ_JAQQKW010000005.1"/>
</dbReference>
<name>A0ABT5IED7_9CAUL</name>
<protein>
    <submittedName>
        <fullName evidence="2">DUF4164 family protein</fullName>
    </submittedName>
</protein>
<sequence length="103" mass="10935">MENAQNTAQLSPVAGASLSAAVERLDNALNALETRMRDLKERSETQGGDSSPTENAAEARRLQGEIDALKVREKALEAAASEAFEALGVAAKDIRQLLNEQAA</sequence>
<keyword evidence="3" id="KW-1185">Reference proteome</keyword>
<dbReference type="InterPro" id="IPR025310">
    <property type="entry name" value="DUF4164"/>
</dbReference>
<gene>
    <name evidence="2" type="ORF">PQU94_09775</name>
</gene>
<organism evidence="2 3">
    <name type="scientific">Asticcacaulis currens</name>
    <dbReference type="NCBI Taxonomy" id="2984210"/>
    <lineage>
        <taxon>Bacteria</taxon>
        <taxon>Pseudomonadati</taxon>
        <taxon>Pseudomonadota</taxon>
        <taxon>Alphaproteobacteria</taxon>
        <taxon>Caulobacterales</taxon>
        <taxon>Caulobacteraceae</taxon>
        <taxon>Asticcacaulis</taxon>
    </lineage>
</organism>
<dbReference type="Pfam" id="PF13747">
    <property type="entry name" value="DUF4164"/>
    <property type="match status" value="1"/>
</dbReference>
<comment type="caution">
    <text evidence="2">The sequence shown here is derived from an EMBL/GenBank/DDBJ whole genome shotgun (WGS) entry which is preliminary data.</text>
</comment>
<evidence type="ECO:0000313" key="2">
    <source>
        <dbReference type="EMBL" id="MDC7694567.1"/>
    </source>
</evidence>
<dbReference type="EMBL" id="JAQQKW010000005">
    <property type="protein sequence ID" value="MDC7694567.1"/>
    <property type="molecule type" value="Genomic_DNA"/>
</dbReference>